<keyword evidence="1" id="KW-1133">Transmembrane helix</keyword>
<evidence type="ECO:0000313" key="2">
    <source>
        <dbReference type="EMBL" id="CAK9155244.1"/>
    </source>
</evidence>
<name>A0ABC8SJG2_9AQUA</name>
<dbReference type="AlphaFoldDB" id="A0ABC8SJG2"/>
<keyword evidence="1" id="KW-0812">Transmembrane</keyword>
<evidence type="ECO:0000313" key="3">
    <source>
        <dbReference type="Proteomes" id="UP001642360"/>
    </source>
</evidence>
<dbReference type="Proteomes" id="UP001642360">
    <property type="component" value="Unassembled WGS sequence"/>
</dbReference>
<reference evidence="2 3" key="1">
    <citation type="submission" date="2024-02" db="EMBL/GenBank/DDBJ databases">
        <authorList>
            <person name="Vignale AGUSTIN F."/>
            <person name="Sosa J E."/>
            <person name="Modenutti C."/>
        </authorList>
    </citation>
    <scope>NUCLEOTIDE SEQUENCE [LARGE SCALE GENOMIC DNA]</scope>
</reference>
<evidence type="ECO:0000256" key="1">
    <source>
        <dbReference type="SAM" id="Phobius"/>
    </source>
</evidence>
<keyword evidence="1" id="KW-0472">Membrane</keyword>
<proteinExistence type="predicted"/>
<accession>A0ABC8SJG2</accession>
<dbReference type="EMBL" id="CAUOFW020002658">
    <property type="protein sequence ID" value="CAK9155244.1"/>
    <property type="molecule type" value="Genomic_DNA"/>
</dbReference>
<comment type="caution">
    <text evidence="2">The sequence shown here is derived from an EMBL/GenBank/DDBJ whole genome shotgun (WGS) entry which is preliminary data.</text>
</comment>
<sequence length="109" mass="12036">MIVILWKPLVEPIYKLAASVRLVLSSKVQMGHFDPMGDLMLLAVYVVHLVNVTWILLLPLLGIEHGMRPSPYGKEESAHGSAGHEGPLTLARMNLTGLIPDYLRSHSTL</sequence>
<gene>
    <name evidence="2" type="ORF">ILEXP_LOCUS23638</name>
</gene>
<protein>
    <submittedName>
        <fullName evidence="2">Uncharacterized protein</fullName>
    </submittedName>
</protein>
<organism evidence="2 3">
    <name type="scientific">Ilex paraguariensis</name>
    <name type="common">yerba mate</name>
    <dbReference type="NCBI Taxonomy" id="185542"/>
    <lineage>
        <taxon>Eukaryota</taxon>
        <taxon>Viridiplantae</taxon>
        <taxon>Streptophyta</taxon>
        <taxon>Embryophyta</taxon>
        <taxon>Tracheophyta</taxon>
        <taxon>Spermatophyta</taxon>
        <taxon>Magnoliopsida</taxon>
        <taxon>eudicotyledons</taxon>
        <taxon>Gunneridae</taxon>
        <taxon>Pentapetalae</taxon>
        <taxon>asterids</taxon>
        <taxon>campanulids</taxon>
        <taxon>Aquifoliales</taxon>
        <taxon>Aquifoliaceae</taxon>
        <taxon>Ilex</taxon>
    </lineage>
</organism>
<feature type="transmembrane region" description="Helical" evidence="1">
    <location>
        <begin position="39"/>
        <end position="61"/>
    </location>
</feature>
<keyword evidence="3" id="KW-1185">Reference proteome</keyword>